<dbReference type="InterPro" id="IPR051033">
    <property type="entry name" value="SH3BGR"/>
</dbReference>
<sequence>MPSPPIELFLTTIASQPALRQRQEYILRTLQVKKIPFTSYDLASDEKAKRLWKRKAPLDKQQLPGILVGGQFPGPFQDFEEAVEYGELDTFLRLKETWDVNIEGDAPAPAAPIGVPGAMMPLEMTPEHLKTKILAQQHSSPLKGKGPTPVNKRTDLFDVSTELSGFGLQGVHVSEAELRDLVAELGLDGDEAGDLVKGLSSAPPPPPEEKAPEPAPKPVPPPKEVVPEIKPVEEPKPAAVAPPETEPEVKTAEADPPTAPEPEVEPAEATPVVKSEEPKPVAPPKEAAPEVTAGEPKTAVEEPKSEPTAEVKPTAEESKAASEEPKSEPTVVETPASTEAAVEESKD</sequence>
<name>A0AAD7KHZ8_9AGAR</name>
<accession>A0AAD7KHZ8</accession>
<evidence type="ECO:0000313" key="3">
    <source>
        <dbReference type="EMBL" id="KAJ7786158.1"/>
    </source>
</evidence>
<feature type="compositionally biased region" description="Basic and acidic residues" evidence="2">
    <location>
        <begin position="225"/>
        <end position="236"/>
    </location>
</feature>
<feature type="compositionally biased region" description="Basic and acidic residues" evidence="2">
    <location>
        <begin position="298"/>
        <end position="327"/>
    </location>
</feature>
<keyword evidence="4" id="KW-1185">Reference proteome</keyword>
<evidence type="ECO:0008006" key="5">
    <source>
        <dbReference type="Google" id="ProtNLM"/>
    </source>
</evidence>
<feature type="region of interest" description="Disordered" evidence="2">
    <location>
        <begin position="192"/>
        <end position="347"/>
    </location>
</feature>
<evidence type="ECO:0000256" key="2">
    <source>
        <dbReference type="SAM" id="MobiDB-lite"/>
    </source>
</evidence>
<protein>
    <recommendedName>
        <fullName evidence="5">SH3 domain-binding glutamic acid-rich protein</fullName>
    </recommendedName>
</protein>
<reference evidence="3" key="1">
    <citation type="submission" date="2023-03" db="EMBL/GenBank/DDBJ databases">
        <title>Massive genome expansion in bonnet fungi (Mycena s.s.) driven by repeated elements and novel gene families across ecological guilds.</title>
        <authorList>
            <consortium name="Lawrence Berkeley National Laboratory"/>
            <person name="Harder C.B."/>
            <person name="Miyauchi S."/>
            <person name="Viragh M."/>
            <person name="Kuo A."/>
            <person name="Thoen E."/>
            <person name="Andreopoulos B."/>
            <person name="Lu D."/>
            <person name="Skrede I."/>
            <person name="Drula E."/>
            <person name="Henrissat B."/>
            <person name="Morin E."/>
            <person name="Kohler A."/>
            <person name="Barry K."/>
            <person name="LaButti K."/>
            <person name="Morin E."/>
            <person name="Salamov A."/>
            <person name="Lipzen A."/>
            <person name="Mereny Z."/>
            <person name="Hegedus B."/>
            <person name="Baldrian P."/>
            <person name="Stursova M."/>
            <person name="Weitz H."/>
            <person name="Taylor A."/>
            <person name="Grigoriev I.V."/>
            <person name="Nagy L.G."/>
            <person name="Martin F."/>
            <person name="Kauserud H."/>
        </authorList>
    </citation>
    <scope>NUCLEOTIDE SEQUENCE</scope>
    <source>
        <strain evidence="3">CBHHK182m</strain>
    </source>
</reference>
<feature type="compositionally biased region" description="Pro residues" evidence="2">
    <location>
        <begin position="213"/>
        <end position="224"/>
    </location>
</feature>
<evidence type="ECO:0000256" key="1">
    <source>
        <dbReference type="ARBA" id="ARBA00007764"/>
    </source>
</evidence>
<dbReference type="InterPro" id="IPR036249">
    <property type="entry name" value="Thioredoxin-like_sf"/>
</dbReference>
<comment type="caution">
    <text evidence="3">The sequence shown here is derived from an EMBL/GenBank/DDBJ whole genome shotgun (WGS) entry which is preliminary data.</text>
</comment>
<dbReference type="PROSITE" id="PS51354">
    <property type="entry name" value="GLUTAREDOXIN_2"/>
    <property type="match status" value="1"/>
</dbReference>
<gene>
    <name evidence="3" type="ORF">B0H16DRAFT_1489371</name>
</gene>
<dbReference type="EMBL" id="JARKIB010000001">
    <property type="protein sequence ID" value="KAJ7786158.1"/>
    <property type="molecule type" value="Genomic_DNA"/>
</dbReference>
<evidence type="ECO:0000313" key="4">
    <source>
        <dbReference type="Proteomes" id="UP001215598"/>
    </source>
</evidence>
<dbReference type="GO" id="GO:0005737">
    <property type="term" value="C:cytoplasm"/>
    <property type="evidence" value="ECO:0007669"/>
    <property type="project" value="TreeGrafter"/>
</dbReference>
<dbReference type="InterPro" id="IPR006993">
    <property type="entry name" value="Glut_rich_SH3-bd"/>
</dbReference>
<dbReference type="PANTHER" id="PTHR12232">
    <property type="entry name" value="SH3 DOMAIN-BINDING GLUTAMIC ACID-RICH-LIKE PROTEIN"/>
    <property type="match status" value="1"/>
</dbReference>
<proteinExistence type="inferred from homology"/>
<dbReference type="Proteomes" id="UP001215598">
    <property type="component" value="Unassembled WGS sequence"/>
</dbReference>
<dbReference type="Gene3D" id="3.40.30.10">
    <property type="entry name" value="Glutaredoxin"/>
    <property type="match status" value="1"/>
</dbReference>
<dbReference type="AlphaFoldDB" id="A0AAD7KHZ8"/>
<dbReference type="Pfam" id="PF04908">
    <property type="entry name" value="SH3BGR"/>
    <property type="match status" value="1"/>
</dbReference>
<organism evidence="3 4">
    <name type="scientific">Mycena metata</name>
    <dbReference type="NCBI Taxonomy" id="1033252"/>
    <lineage>
        <taxon>Eukaryota</taxon>
        <taxon>Fungi</taxon>
        <taxon>Dikarya</taxon>
        <taxon>Basidiomycota</taxon>
        <taxon>Agaricomycotina</taxon>
        <taxon>Agaricomycetes</taxon>
        <taxon>Agaricomycetidae</taxon>
        <taxon>Agaricales</taxon>
        <taxon>Marasmiineae</taxon>
        <taxon>Mycenaceae</taxon>
        <taxon>Mycena</taxon>
    </lineage>
</organism>
<comment type="similarity">
    <text evidence="1">Belongs to the SH3BGR family.</text>
</comment>
<dbReference type="SUPFAM" id="SSF52833">
    <property type="entry name" value="Thioredoxin-like"/>
    <property type="match status" value="1"/>
</dbReference>
<dbReference type="PANTHER" id="PTHR12232:SF0">
    <property type="entry name" value="THIOREDOXIN DOMAIN-CONTAINING PROTEIN"/>
    <property type="match status" value="1"/>
</dbReference>